<accession>A0A9D4RWU3</accession>
<evidence type="ECO:0000313" key="1">
    <source>
        <dbReference type="EMBL" id="KAH3881743.1"/>
    </source>
</evidence>
<organism evidence="1 2">
    <name type="scientific">Dreissena polymorpha</name>
    <name type="common">Zebra mussel</name>
    <name type="synonym">Mytilus polymorpha</name>
    <dbReference type="NCBI Taxonomy" id="45954"/>
    <lineage>
        <taxon>Eukaryota</taxon>
        <taxon>Metazoa</taxon>
        <taxon>Spiralia</taxon>
        <taxon>Lophotrochozoa</taxon>
        <taxon>Mollusca</taxon>
        <taxon>Bivalvia</taxon>
        <taxon>Autobranchia</taxon>
        <taxon>Heteroconchia</taxon>
        <taxon>Euheterodonta</taxon>
        <taxon>Imparidentia</taxon>
        <taxon>Neoheterodontei</taxon>
        <taxon>Myida</taxon>
        <taxon>Dreissenoidea</taxon>
        <taxon>Dreissenidae</taxon>
        <taxon>Dreissena</taxon>
    </lineage>
</organism>
<protein>
    <submittedName>
        <fullName evidence="1">Uncharacterized protein</fullName>
    </submittedName>
</protein>
<reference evidence="1" key="1">
    <citation type="journal article" date="2019" name="bioRxiv">
        <title>The Genome of the Zebra Mussel, Dreissena polymorpha: A Resource for Invasive Species Research.</title>
        <authorList>
            <person name="McCartney M.A."/>
            <person name="Auch B."/>
            <person name="Kono T."/>
            <person name="Mallez S."/>
            <person name="Zhang Y."/>
            <person name="Obille A."/>
            <person name="Becker A."/>
            <person name="Abrahante J.E."/>
            <person name="Garbe J."/>
            <person name="Badalamenti J.P."/>
            <person name="Herman A."/>
            <person name="Mangelson H."/>
            <person name="Liachko I."/>
            <person name="Sullivan S."/>
            <person name="Sone E.D."/>
            <person name="Koren S."/>
            <person name="Silverstein K.A.T."/>
            <person name="Beckman K.B."/>
            <person name="Gohl D.M."/>
        </authorList>
    </citation>
    <scope>NUCLEOTIDE SEQUENCE</scope>
    <source>
        <strain evidence="1">Duluth1</strain>
        <tissue evidence="1">Whole animal</tissue>
    </source>
</reference>
<gene>
    <name evidence="1" type="ORF">DPMN_005670</name>
</gene>
<evidence type="ECO:0000313" key="2">
    <source>
        <dbReference type="Proteomes" id="UP000828390"/>
    </source>
</evidence>
<sequence length="105" mass="12294">MWVRKNIGYENFGSKKSFKLGSDLIDTNVLTKFHENLRINVLISALTRFHYIRIRKMPTSHLAAMFFKELKRFLKFSQDIVGKNYLTKKTALPLTAMVLSGRNHF</sequence>
<reference evidence="1" key="2">
    <citation type="submission" date="2020-11" db="EMBL/GenBank/DDBJ databases">
        <authorList>
            <person name="McCartney M.A."/>
            <person name="Auch B."/>
            <person name="Kono T."/>
            <person name="Mallez S."/>
            <person name="Becker A."/>
            <person name="Gohl D.M."/>
            <person name="Silverstein K.A.T."/>
            <person name="Koren S."/>
            <person name="Bechman K.B."/>
            <person name="Herman A."/>
            <person name="Abrahante J.E."/>
            <person name="Garbe J."/>
        </authorList>
    </citation>
    <scope>NUCLEOTIDE SEQUENCE</scope>
    <source>
        <strain evidence="1">Duluth1</strain>
        <tissue evidence="1">Whole animal</tissue>
    </source>
</reference>
<comment type="caution">
    <text evidence="1">The sequence shown here is derived from an EMBL/GenBank/DDBJ whole genome shotgun (WGS) entry which is preliminary data.</text>
</comment>
<dbReference type="Proteomes" id="UP000828390">
    <property type="component" value="Unassembled WGS sequence"/>
</dbReference>
<dbReference type="EMBL" id="JAIWYP010000001">
    <property type="protein sequence ID" value="KAH3881743.1"/>
    <property type="molecule type" value="Genomic_DNA"/>
</dbReference>
<dbReference type="AlphaFoldDB" id="A0A9D4RWU3"/>
<keyword evidence="2" id="KW-1185">Reference proteome</keyword>
<proteinExistence type="predicted"/>
<name>A0A9D4RWU3_DREPO</name>